<name>A0A3B0K7A3_DROGU</name>
<accession>A0A3B0K7A3</accession>
<dbReference type="GO" id="GO:0004180">
    <property type="term" value="F:carboxypeptidase activity"/>
    <property type="evidence" value="ECO:0007669"/>
    <property type="project" value="UniProtKB-KW"/>
</dbReference>
<dbReference type="STRING" id="7266.A0A3B0K7A3"/>
<keyword evidence="4" id="KW-0378">Hydrolase</keyword>
<dbReference type="Gene3D" id="3.80.10.10">
    <property type="entry name" value="Ribonuclease Inhibitor"/>
    <property type="match status" value="1"/>
</dbReference>
<dbReference type="GO" id="GO:0005886">
    <property type="term" value="C:plasma membrane"/>
    <property type="evidence" value="ECO:0007669"/>
    <property type="project" value="TreeGrafter"/>
</dbReference>
<dbReference type="InterPro" id="IPR050541">
    <property type="entry name" value="LRR_TM_domain-containing"/>
</dbReference>
<dbReference type="Pfam" id="PF13306">
    <property type="entry name" value="LRR_5"/>
    <property type="match status" value="1"/>
</dbReference>
<dbReference type="EMBL" id="OUUW01000004">
    <property type="protein sequence ID" value="SPP79388.1"/>
    <property type="molecule type" value="Genomic_DNA"/>
</dbReference>
<dbReference type="Proteomes" id="UP000268350">
    <property type="component" value="Unassembled WGS sequence"/>
</dbReference>
<evidence type="ECO:0000313" key="4">
    <source>
        <dbReference type="EMBL" id="SPP79388.1"/>
    </source>
</evidence>
<gene>
    <name evidence="4" type="ORF">DGUA_6G012228</name>
</gene>
<dbReference type="InterPro" id="IPR001611">
    <property type="entry name" value="Leu-rich_rpt"/>
</dbReference>
<keyword evidence="4" id="KW-0121">Carboxypeptidase</keyword>
<dbReference type="AlphaFoldDB" id="A0A3B0K7A3"/>
<organism evidence="4 5">
    <name type="scientific">Drosophila guanche</name>
    <name type="common">Fruit fly</name>
    <dbReference type="NCBI Taxonomy" id="7266"/>
    <lineage>
        <taxon>Eukaryota</taxon>
        <taxon>Metazoa</taxon>
        <taxon>Ecdysozoa</taxon>
        <taxon>Arthropoda</taxon>
        <taxon>Hexapoda</taxon>
        <taxon>Insecta</taxon>
        <taxon>Pterygota</taxon>
        <taxon>Neoptera</taxon>
        <taxon>Endopterygota</taxon>
        <taxon>Diptera</taxon>
        <taxon>Brachycera</taxon>
        <taxon>Muscomorpha</taxon>
        <taxon>Ephydroidea</taxon>
        <taxon>Drosophilidae</taxon>
        <taxon>Drosophila</taxon>
        <taxon>Sophophora</taxon>
    </lineage>
</organism>
<keyword evidence="3" id="KW-0677">Repeat</keyword>
<dbReference type="InterPro" id="IPR026906">
    <property type="entry name" value="LRR_5"/>
</dbReference>
<dbReference type="PROSITE" id="PS51450">
    <property type="entry name" value="LRR"/>
    <property type="match status" value="1"/>
</dbReference>
<proteinExistence type="predicted"/>
<keyword evidence="1" id="KW-0433">Leucine-rich repeat</keyword>
<dbReference type="InterPro" id="IPR003591">
    <property type="entry name" value="Leu-rich_rpt_typical-subtyp"/>
</dbReference>
<protein>
    <submittedName>
        <fullName evidence="4">Blast:Carboxypeptidase N subunit 2</fullName>
    </submittedName>
</protein>
<evidence type="ECO:0000313" key="5">
    <source>
        <dbReference type="Proteomes" id="UP000268350"/>
    </source>
</evidence>
<dbReference type="SMART" id="SM00369">
    <property type="entry name" value="LRR_TYP"/>
    <property type="match status" value="3"/>
</dbReference>
<keyword evidence="4" id="KW-0645">Protease</keyword>
<dbReference type="PANTHER" id="PTHR24369">
    <property type="entry name" value="ANTIGEN BSP, PUTATIVE-RELATED"/>
    <property type="match status" value="1"/>
</dbReference>
<dbReference type="Pfam" id="PF13855">
    <property type="entry name" value="LRR_8"/>
    <property type="match status" value="1"/>
</dbReference>
<reference evidence="5" key="1">
    <citation type="submission" date="2018-01" db="EMBL/GenBank/DDBJ databases">
        <authorList>
            <person name="Alioto T."/>
            <person name="Alioto T."/>
        </authorList>
    </citation>
    <scope>NUCLEOTIDE SEQUENCE [LARGE SCALE GENOMIC DNA]</scope>
</reference>
<dbReference type="SUPFAM" id="SSF52058">
    <property type="entry name" value="L domain-like"/>
    <property type="match status" value="1"/>
</dbReference>
<evidence type="ECO:0000256" key="3">
    <source>
        <dbReference type="ARBA" id="ARBA00022737"/>
    </source>
</evidence>
<keyword evidence="5" id="KW-1185">Reference proteome</keyword>
<keyword evidence="2" id="KW-0732">Signal</keyword>
<dbReference type="PANTHER" id="PTHR24369:SF210">
    <property type="entry name" value="CHAOPTIN-RELATED"/>
    <property type="match status" value="1"/>
</dbReference>
<sequence length="560" mass="63535">MAGLPFCIFAFVMQLKTRMNCNLFEIKPRQQPSPSPTHRFGQVPVPVPVPALSTAQRRWYLQQKKTTFAIEDVGCSRCADVDGDGNGDGMGLWLLWAEVDSIELRDQFGSEDRLKMLPLLLLLLGTISPSWQEGNATISYLTKAGCEALIKDPSLCECQDQDIKCETLQVNSDSEKLYSISCHIFDARGFGYIPPLKVGKIGSLTIQNCAIPNAHSIPNLITKLGITNYTELEVFNFFDPKKTDRAEVLQQHYTNLPGLSKLTILGFKSTLPADFFKNVFELKHLSLKGYSDLPATILHPLTNLTKLNIVIKNIQKVASQIFSKQSKLKHLVIDCDVKNSSVEMSAFASDELWHMTDLQSFELFNCGDNVPTDLFWKSEHLAYIGIRSNISYLHKDFLQAQKRLLTLRLERNNIARLPDQLFYYTPMLLEIHLAFNNLDRIQSGLFDKLKQLQVLNLEHNPITTISPTAFNTLSSHIYVGKLYPMAETAVWARTTNATICEEEYIYGVCIYCKRDEYIDHFADKENCNKPTLKAKEILAKKAQEIQLKLSSTPQEEYLED</sequence>
<dbReference type="InterPro" id="IPR032675">
    <property type="entry name" value="LRR_dom_sf"/>
</dbReference>
<evidence type="ECO:0000256" key="1">
    <source>
        <dbReference type="ARBA" id="ARBA00022614"/>
    </source>
</evidence>
<dbReference type="OrthoDB" id="2013775at2759"/>
<evidence type="ECO:0000256" key="2">
    <source>
        <dbReference type="ARBA" id="ARBA00022729"/>
    </source>
</evidence>